<dbReference type="Gene3D" id="3.30.1520.10">
    <property type="entry name" value="Phox-like domain"/>
    <property type="match status" value="1"/>
</dbReference>
<feature type="domain" description="SH3" evidence="5">
    <location>
        <begin position="28"/>
        <end position="90"/>
    </location>
</feature>
<dbReference type="EMBL" id="CP034459">
    <property type="protein sequence ID" value="QBM89295.1"/>
    <property type="molecule type" value="Genomic_DNA"/>
</dbReference>
<feature type="compositionally biased region" description="Polar residues" evidence="4">
    <location>
        <begin position="431"/>
        <end position="442"/>
    </location>
</feature>
<dbReference type="SMART" id="SM00326">
    <property type="entry name" value="SH3"/>
    <property type="match status" value="1"/>
</dbReference>
<dbReference type="SUPFAM" id="SSF50044">
    <property type="entry name" value="SH3-domain"/>
    <property type="match status" value="1"/>
</dbReference>
<feature type="region of interest" description="Disordered" evidence="4">
    <location>
        <begin position="346"/>
        <end position="482"/>
    </location>
</feature>
<dbReference type="CDD" id="cd00174">
    <property type="entry name" value="SH3"/>
    <property type="match status" value="1"/>
</dbReference>
<keyword evidence="8" id="KW-1185">Reference proteome</keyword>
<name>A0A4P6XRD7_9ASCO</name>
<dbReference type="InterPro" id="IPR036871">
    <property type="entry name" value="PX_dom_sf"/>
</dbReference>
<keyword evidence="1 3" id="KW-0728">SH3 domain</keyword>
<dbReference type="GO" id="GO:0030674">
    <property type="term" value="F:protein-macromolecule adaptor activity"/>
    <property type="evidence" value="ECO:0007669"/>
    <property type="project" value="TreeGrafter"/>
</dbReference>
<dbReference type="InterPro" id="IPR051228">
    <property type="entry name" value="NADPH_Oxidase/PX-Domain"/>
</dbReference>
<proteinExistence type="predicted"/>
<dbReference type="STRING" id="2163413.A0A4P6XRD7"/>
<organism evidence="7 8">
    <name type="scientific">Metschnikowia aff. pulcherrima</name>
    <dbReference type="NCBI Taxonomy" id="2163413"/>
    <lineage>
        <taxon>Eukaryota</taxon>
        <taxon>Fungi</taxon>
        <taxon>Dikarya</taxon>
        <taxon>Ascomycota</taxon>
        <taxon>Saccharomycotina</taxon>
        <taxon>Pichiomycetes</taxon>
        <taxon>Metschnikowiaceae</taxon>
        <taxon>Metschnikowia</taxon>
    </lineage>
</organism>
<evidence type="ECO:0000313" key="8">
    <source>
        <dbReference type="Proteomes" id="UP000292447"/>
    </source>
</evidence>
<dbReference type="InterPro" id="IPR035550">
    <property type="entry name" value="Bem1/Scd2_PX"/>
</dbReference>
<accession>A0A4P6XRD7</accession>
<keyword evidence="2" id="KW-0677">Repeat</keyword>
<evidence type="ECO:0000313" key="7">
    <source>
        <dbReference type="EMBL" id="QBM89295.1"/>
    </source>
</evidence>
<dbReference type="InterPro" id="IPR001452">
    <property type="entry name" value="SH3_domain"/>
</dbReference>
<evidence type="ECO:0000256" key="4">
    <source>
        <dbReference type="SAM" id="MobiDB-lite"/>
    </source>
</evidence>
<evidence type="ECO:0000259" key="5">
    <source>
        <dbReference type="PROSITE" id="PS50002"/>
    </source>
</evidence>
<dbReference type="InterPro" id="IPR036028">
    <property type="entry name" value="SH3-like_dom_sf"/>
</dbReference>
<dbReference type="PROSITE" id="PS50002">
    <property type="entry name" value="SH3"/>
    <property type="match status" value="1"/>
</dbReference>
<feature type="domain" description="PX" evidence="6">
    <location>
        <begin position="133"/>
        <end position="259"/>
    </location>
</feature>
<sequence length="567" mass="62962">MSSLFPQGIKDLKISAPTNVGQPASTLRCKVILVAKFDFNAESKGEISVKKGDVLKLLDRLANGWVLVEFIDKIAVPGLVPSLYVDIAVNDPVNPITLLWLHEVSLNGSQAYKTFNDIQVQMLLEKNSPFLINNKLYPLSVSVTNYLMFENRFWYRVDVTYSLGEQGYLCRYYLDFYDLHLSLLDYLNSTDKSADNESLKLPKLPEPVPSQRRNSAEQSDLFSRRCRELSAYMHELISTKKFQVCTALVDWLAVTFKELPGFVVDDAPLSGSDVINQRILPGSVILGLKTSPPVSADLSRDADTSTESAKFITPLKDAPRVNKPKNVYNHYQQAANAKINIARSLSTSEGRYPTRSTSKLERARTVNHGTMASNSTGRNDLSDPAKSPTLYKSRSMRVAPLAKMASPLMTPKQKFTPEMSQMHTPPRKIMSPNTSLGSNSSEGELDKSLGLSTPASSQGTPQLQAAPISPPRKVSFGLPTAKSPREVQGKRVKCEIKTQTNDNVVVRVNVAETPHIDAFKAAIYLKYAYNNLFIRVEEGGSYEEIDSPEFDMMAMIRLSDTVSMLVT</sequence>
<dbReference type="GO" id="GO:0005737">
    <property type="term" value="C:cytoplasm"/>
    <property type="evidence" value="ECO:0007669"/>
    <property type="project" value="TreeGrafter"/>
</dbReference>
<dbReference type="Pfam" id="PF00787">
    <property type="entry name" value="PX"/>
    <property type="match status" value="1"/>
</dbReference>
<dbReference type="GO" id="GO:0043332">
    <property type="term" value="C:mating projection tip"/>
    <property type="evidence" value="ECO:0007669"/>
    <property type="project" value="TreeGrafter"/>
</dbReference>
<dbReference type="GO" id="GO:0000747">
    <property type="term" value="P:conjugation with cellular fusion"/>
    <property type="evidence" value="ECO:0007669"/>
    <property type="project" value="TreeGrafter"/>
</dbReference>
<dbReference type="SUPFAM" id="SSF64268">
    <property type="entry name" value="PX domain"/>
    <property type="match status" value="1"/>
</dbReference>
<gene>
    <name evidence="7" type="primary">MPUL0D03630</name>
    <name evidence="7" type="ORF">METSCH_D03630</name>
</gene>
<evidence type="ECO:0000256" key="1">
    <source>
        <dbReference type="ARBA" id="ARBA00022443"/>
    </source>
</evidence>
<evidence type="ECO:0000256" key="3">
    <source>
        <dbReference type="PROSITE-ProRule" id="PRU00192"/>
    </source>
</evidence>
<protein>
    <submittedName>
        <fullName evidence="7">PX domain-containing protein</fullName>
    </submittedName>
</protein>
<dbReference type="PANTHER" id="PTHR15706:SF2">
    <property type="entry name" value="SH3 AND PX DOMAIN-CONTAINING PROTEIN 2A"/>
    <property type="match status" value="1"/>
</dbReference>
<dbReference type="Pfam" id="PF00018">
    <property type="entry name" value="SH3_1"/>
    <property type="match status" value="1"/>
</dbReference>
<dbReference type="GO" id="GO:0035091">
    <property type="term" value="F:phosphatidylinositol binding"/>
    <property type="evidence" value="ECO:0007669"/>
    <property type="project" value="InterPro"/>
</dbReference>
<dbReference type="AlphaFoldDB" id="A0A4P6XRD7"/>
<dbReference type="PANTHER" id="PTHR15706">
    <property type="entry name" value="SH3 MULTIPLE DOMAIN"/>
    <property type="match status" value="1"/>
</dbReference>
<feature type="compositionally biased region" description="Polar residues" evidence="4">
    <location>
        <begin position="346"/>
        <end position="357"/>
    </location>
</feature>
<dbReference type="CDD" id="cd06890">
    <property type="entry name" value="PX_Bem1p"/>
    <property type="match status" value="1"/>
</dbReference>
<feature type="compositionally biased region" description="Polar residues" evidence="4">
    <location>
        <begin position="450"/>
        <end position="463"/>
    </location>
</feature>
<evidence type="ECO:0000256" key="2">
    <source>
        <dbReference type="ARBA" id="ARBA00022737"/>
    </source>
</evidence>
<dbReference type="Gene3D" id="2.30.30.40">
    <property type="entry name" value="SH3 Domains"/>
    <property type="match status" value="1"/>
</dbReference>
<dbReference type="Proteomes" id="UP000292447">
    <property type="component" value="Chromosome IV"/>
</dbReference>
<dbReference type="InterPro" id="IPR001683">
    <property type="entry name" value="PX_dom"/>
</dbReference>
<feature type="region of interest" description="Disordered" evidence="4">
    <location>
        <begin position="193"/>
        <end position="217"/>
    </location>
</feature>
<feature type="compositionally biased region" description="Polar residues" evidence="4">
    <location>
        <begin position="367"/>
        <end position="379"/>
    </location>
</feature>
<reference evidence="8" key="1">
    <citation type="submission" date="2019-03" db="EMBL/GenBank/DDBJ databases">
        <title>Snf2 controls pulcherriminic acid biosynthesis and connects pigmentation and antifungal activity of the yeast Metschnikowia pulcherrima.</title>
        <authorList>
            <person name="Gore-Lloyd D."/>
            <person name="Sumann I."/>
            <person name="Brachmann A.O."/>
            <person name="Schneeberger K."/>
            <person name="Ortiz-Merino R.A."/>
            <person name="Moreno-Beltran M."/>
            <person name="Schlaefli M."/>
            <person name="Kirner P."/>
            <person name="Santos Kron A."/>
            <person name="Wolfe K.H."/>
            <person name="Piel J."/>
            <person name="Ahrens C.H."/>
            <person name="Henk D."/>
            <person name="Freimoser F.M."/>
        </authorList>
    </citation>
    <scope>NUCLEOTIDE SEQUENCE [LARGE SCALE GENOMIC DNA]</scope>
    <source>
        <strain evidence="8">APC 1.2</strain>
    </source>
</reference>
<dbReference type="PROSITE" id="PS50195">
    <property type="entry name" value="PX"/>
    <property type="match status" value="1"/>
</dbReference>
<evidence type="ECO:0000259" key="6">
    <source>
        <dbReference type="PROSITE" id="PS50195"/>
    </source>
</evidence>